<keyword evidence="1" id="KW-0812">Transmembrane</keyword>
<dbReference type="Proteomes" id="UP000240883">
    <property type="component" value="Unassembled WGS sequence"/>
</dbReference>
<sequence>MWVGGWKGKQAFPFAHMYTKSLFFFPLHFYRRVDFDLLGLVWFGFGMPWQAMGVDGVDGLTACLLACLLACLPALGAFMIPALLQWTRGLID</sequence>
<feature type="transmembrane region" description="Helical" evidence="1">
    <location>
        <begin position="37"/>
        <end position="53"/>
    </location>
</feature>
<evidence type="ECO:0000313" key="2">
    <source>
        <dbReference type="EMBL" id="PSN73948.1"/>
    </source>
</evidence>
<name>A0A2T2P9A6_CORCC</name>
<gene>
    <name evidence="2" type="ORF">BS50DRAFT_4354</name>
</gene>
<keyword evidence="3" id="KW-1185">Reference proteome</keyword>
<keyword evidence="1" id="KW-0472">Membrane</keyword>
<protein>
    <submittedName>
        <fullName evidence="2">Uncharacterized protein</fullName>
    </submittedName>
</protein>
<dbReference type="EMBL" id="KZ678128">
    <property type="protein sequence ID" value="PSN73948.1"/>
    <property type="molecule type" value="Genomic_DNA"/>
</dbReference>
<accession>A0A2T2P9A6</accession>
<feature type="transmembrane region" description="Helical" evidence="1">
    <location>
        <begin position="59"/>
        <end position="84"/>
    </location>
</feature>
<reference evidence="2 3" key="1">
    <citation type="journal article" date="2018" name="Front. Microbiol.">
        <title>Genome-Wide Analysis of Corynespora cassiicola Leaf Fall Disease Putative Effectors.</title>
        <authorList>
            <person name="Lopez D."/>
            <person name="Ribeiro S."/>
            <person name="Label P."/>
            <person name="Fumanal B."/>
            <person name="Venisse J.S."/>
            <person name="Kohler A."/>
            <person name="de Oliveira R.R."/>
            <person name="Labutti K."/>
            <person name="Lipzen A."/>
            <person name="Lail K."/>
            <person name="Bauer D."/>
            <person name="Ohm R.A."/>
            <person name="Barry K.W."/>
            <person name="Spatafora J."/>
            <person name="Grigoriev I.V."/>
            <person name="Martin F.M."/>
            <person name="Pujade-Renaud V."/>
        </authorList>
    </citation>
    <scope>NUCLEOTIDE SEQUENCE [LARGE SCALE GENOMIC DNA]</scope>
    <source>
        <strain evidence="2 3">Philippines</strain>
    </source>
</reference>
<evidence type="ECO:0000313" key="3">
    <source>
        <dbReference type="Proteomes" id="UP000240883"/>
    </source>
</evidence>
<organism evidence="2 3">
    <name type="scientific">Corynespora cassiicola Philippines</name>
    <dbReference type="NCBI Taxonomy" id="1448308"/>
    <lineage>
        <taxon>Eukaryota</taxon>
        <taxon>Fungi</taxon>
        <taxon>Dikarya</taxon>
        <taxon>Ascomycota</taxon>
        <taxon>Pezizomycotina</taxon>
        <taxon>Dothideomycetes</taxon>
        <taxon>Pleosporomycetidae</taxon>
        <taxon>Pleosporales</taxon>
        <taxon>Corynesporascaceae</taxon>
        <taxon>Corynespora</taxon>
    </lineage>
</organism>
<evidence type="ECO:0000256" key="1">
    <source>
        <dbReference type="SAM" id="Phobius"/>
    </source>
</evidence>
<keyword evidence="1" id="KW-1133">Transmembrane helix</keyword>
<dbReference type="AlphaFoldDB" id="A0A2T2P9A6"/>
<proteinExistence type="predicted"/>